<sequence>MYSISELSDLSGVSTRTLRYYDEIKILMPASRSEMGIRMYDTESVDRLQRILFFKTLGVALKQIKRIMRQPVDEQVQELQRHQKKVTEKIQELNNLNQAISTSIKMMQGEIVMTDTEKFRNFKEQQLAKNEVQFGNEIREKYGENAVKKSNANYLNLTEDQFQKLQEIESDLGTRLKKELEHGGDLKNRTYIFNDHQQWLKVMAGDLYTKEYHHNIGIMYQEDQRFSKYYDDLADQVGAGMLLSEIILENTR</sequence>
<dbReference type="Proteomes" id="UP000051859">
    <property type="component" value="Unassembled WGS sequence"/>
</dbReference>
<dbReference type="SMART" id="SM00422">
    <property type="entry name" value="HTH_MERR"/>
    <property type="match status" value="1"/>
</dbReference>
<keyword evidence="5" id="KW-0175">Coiled coil</keyword>
<accession>A0A0R2KZV5</accession>
<dbReference type="GO" id="GO:0003700">
    <property type="term" value="F:DNA-binding transcription factor activity"/>
    <property type="evidence" value="ECO:0007669"/>
    <property type="project" value="InterPro"/>
</dbReference>
<evidence type="ECO:0000256" key="2">
    <source>
        <dbReference type="ARBA" id="ARBA00023125"/>
    </source>
</evidence>
<organism evidence="7 8">
    <name type="scientific">Pediococcus stilesii</name>
    <dbReference type="NCBI Taxonomy" id="331679"/>
    <lineage>
        <taxon>Bacteria</taxon>
        <taxon>Bacillati</taxon>
        <taxon>Bacillota</taxon>
        <taxon>Bacilli</taxon>
        <taxon>Lactobacillales</taxon>
        <taxon>Lactobacillaceae</taxon>
        <taxon>Pediococcus</taxon>
    </lineage>
</organism>
<keyword evidence="4" id="KW-0804">Transcription</keyword>
<dbReference type="InterPro" id="IPR047057">
    <property type="entry name" value="MerR_fam"/>
</dbReference>
<dbReference type="STRING" id="331679.IV81_GL000844"/>
<feature type="coiled-coil region" evidence="5">
    <location>
        <begin position="72"/>
        <end position="99"/>
    </location>
</feature>
<evidence type="ECO:0000256" key="3">
    <source>
        <dbReference type="ARBA" id="ARBA00023159"/>
    </source>
</evidence>
<dbReference type="Gene3D" id="1.10.1660.10">
    <property type="match status" value="1"/>
</dbReference>
<dbReference type="PROSITE" id="PS50937">
    <property type="entry name" value="HTH_MERR_2"/>
    <property type="match status" value="1"/>
</dbReference>
<dbReference type="CDD" id="cd01106">
    <property type="entry name" value="HTH_TipAL-Mta"/>
    <property type="match status" value="1"/>
</dbReference>
<evidence type="ECO:0000256" key="1">
    <source>
        <dbReference type="ARBA" id="ARBA00023015"/>
    </source>
</evidence>
<dbReference type="PANTHER" id="PTHR30204:SF90">
    <property type="entry name" value="HTH-TYPE TRANSCRIPTIONAL ACTIVATOR MTA"/>
    <property type="match status" value="1"/>
</dbReference>
<comment type="caution">
    <text evidence="7">The sequence shown here is derived from an EMBL/GenBank/DDBJ whole genome shotgun (WGS) entry which is preliminary data.</text>
</comment>
<evidence type="ECO:0000313" key="7">
    <source>
        <dbReference type="EMBL" id="KRN95051.1"/>
    </source>
</evidence>
<dbReference type="AlphaFoldDB" id="A0A0R2KZV5"/>
<dbReference type="EMBL" id="JQBX01000002">
    <property type="protein sequence ID" value="KRN95051.1"/>
    <property type="molecule type" value="Genomic_DNA"/>
</dbReference>
<dbReference type="Gene3D" id="1.10.490.50">
    <property type="entry name" value="Antibiotic binding domain of TipA-like multidrug resistance regulators"/>
    <property type="match status" value="1"/>
</dbReference>
<protein>
    <submittedName>
        <fullName evidence="7">Hth-type transcriptional regulator skga</fullName>
    </submittedName>
</protein>
<evidence type="ECO:0000256" key="5">
    <source>
        <dbReference type="SAM" id="Coils"/>
    </source>
</evidence>
<dbReference type="PATRIC" id="fig|331679.3.peg.849"/>
<keyword evidence="2" id="KW-0238">DNA-binding</keyword>
<reference evidence="7 8" key="1">
    <citation type="journal article" date="2015" name="Genome Announc.">
        <title>Expanding the biotechnology potential of lactobacilli through comparative genomics of 213 strains and associated genera.</title>
        <authorList>
            <person name="Sun Z."/>
            <person name="Harris H.M."/>
            <person name="McCann A."/>
            <person name="Guo C."/>
            <person name="Argimon S."/>
            <person name="Zhang W."/>
            <person name="Yang X."/>
            <person name="Jeffery I.B."/>
            <person name="Cooney J.C."/>
            <person name="Kagawa T.F."/>
            <person name="Liu W."/>
            <person name="Song Y."/>
            <person name="Salvetti E."/>
            <person name="Wrobel A."/>
            <person name="Rasinkangas P."/>
            <person name="Parkhill J."/>
            <person name="Rea M.C."/>
            <person name="O'Sullivan O."/>
            <person name="Ritari J."/>
            <person name="Douillard F.P."/>
            <person name="Paul Ross R."/>
            <person name="Yang R."/>
            <person name="Briner A.E."/>
            <person name="Felis G.E."/>
            <person name="de Vos W.M."/>
            <person name="Barrangou R."/>
            <person name="Klaenhammer T.R."/>
            <person name="Caufield P.W."/>
            <person name="Cui Y."/>
            <person name="Zhang H."/>
            <person name="O'Toole P.W."/>
        </authorList>
    </citation>
    <scope>NUCLEOTIDE SEQUENCE [LARGE SCALE GENOMIC DNA]</scope>
    <source>
        <strain evidence="7 8">DSM 18001</strain>
    </source>
</reference>
<dbReference type="PANTHER" id="PTHR30204">
    <property type="entry name" value="REDOX-CYCLING DRUG-SENSING TRANSCRIPTIONAL ACTIVATOR SOXR"/>
    <property type="match status" value="1"/>
</dbReference>
<dbReference type="InterPro" id="IPR009061">
    <property type="entry name" value="DNA-bd_dom_put_sf"/>
</dbReference>
<feature type="domain" description="HTH merR-type" evidence="6">
    <location>
        <begin position="1"/>
        <end position="70"/>
    </location>
</feature>
<dbReference type="InterPro" id="IPR000551">
    <property type="entry name" value="MerR-type_HTH_dom"/>
</dbReference>
<dbReference type="InterPro" id="IPR036244">
    <property type="entry name" value="TipA-like_antibiotic-bd"/>
</dbReference>
<evidence type="ECO:0000313" key="8">
    <source>
        <dbReference type="Proteomes" id="UP000051859"/>
    </source>
</evidence>
<dbReference type="InterPro" id="IPR012925">
    <property type="entry name" value="TipAS_dom"/>
</dbReference>
<dbReference type="SUPFAM" id="SSF46955">
    <property type="entry name" value="Putative DNA-binding domain"/>
    <property type="match status" value="1"/>
</dbReference>
<keyword evidence="8" id="KW-1185">Reference proteome</keyword>
<dbReference type="Pfam" id="PF13411">
    <property type="entry name" value="MerR_1"/>
    <property type="match status" value="1"/>
</dbReference>
<gene>
    <name evidence="7" type="ORF">IV81_GL000844</name>
</gene>
<name>A0A0R2KZV5_9LACO</name>
<dbReference type="Pfam" id="PF07739">
    <property type="entry name" value="TipAS"/>
    <property type="match status" value="1"/>
</dbReference>
<proteinExistence type="predicted"/>
<dbReference type="GO" id="GO:0003677">
    <property type="term" value="F:DNA binding"/>
    <property type="evidence" value="ECO:0007669"/>
    <property type="project" value="UniProtKB-KW"/>
</dbReference>
<keyword evidence="3" id="KW-0010">Activator</keyword>
<keyword evidence="1" id="KW-0805">Transcription regulation</keyword>
<evidence type="ECO:0000259" key="6">
    <source>
        <dbReference type="PROSITE" id="PS50937"/>
    </source>
</evidence>
<evidence type="ECO:0000256" key="4">
    <source>
        <dbReference type="ARBA" id="ARBA00023163"/>
    </source>
</evidence>
<dbReference type="SUPFAM" id="SSF89082">
    <property type="entry name" value="Antibiotic binding domain of TipA-like multidrug resistance regulators"/>
    <property type="match status" value="1"/>
</dbReference>
<dbReference type="RefSeq" id="WP_057801604.1">
    <property type="nucleotide sequence ID" value="NZ_JQBX01000002.1"/>
</dbReference>